<evidence type="ECO:0000313" key="3">
    <source>
        <dbReference type="Proteomes" id="UP000674143"/>
    </source>
</evidence>
<accession>A0A836HYY6</accession>
<dbReference type="Proteomes" id="UP000674143">
    <property type="component" value="Unassembled WGS sequence"/>
</dbReference>
<feature type="transmembrane region" description="Helical" evidence="1">
    <location>
        <begin position="56"/>
        <end position="77"/>
    </location>
</feature>
<feature type="transmembrane region" description="Helical" evidence="1">
    <location>
        <begin position="25"/>
        <end position="44"/>
    </location>
</feature>
<feature type="transmembrane region" description="Helical" evidence="1">
    <location>
        <begin position="303"/>
        <end position="321"/>
    </location>
</feature>
<keyword evidence="1" id="KW-1133">Transmembrane helix</keyword>
<feature type="transmembrane region" description="Helical" evidence="1">
    <location>
        <begin position="327"/>
        <end position="349"/>
    </location>
</feature>
<feature type="transmembrane region" description="Helical" evidence="1">
    <location>
        <begin position="419"/>
        <end position="440"/>
    </location>
</feature>
<organism evidence="2 3">
    <name type="scientific">Leishmania orientalis</name>
    <dbReference type="NCBI Taxonomy" id="2249476"/>
    <lineage>
        <taxon>Eukaryota</taxon>
        <taxon>Discoba</taxon>
        <taxon>Euglenozoa</taxon>
        <taxon>Kinetoplastea</taxon>
        <taxon>Metakinetoplastina</taxon>
        <taxon>Trypanosomatida</taxon>
        <taxon>Trypanosomatidae</taxon>
        <taxon>Leishmaniinae</taxon>
        <taxon>Leishmania</taxon>
    </lineage>
</organism>
<dbReference type="AlphaFoldDB" id="A0A836HYY6"/>
<name>A0A836HYY6_9TRYP</name>
<dbReference type="KEGG" id="loi:92361922"/>
<dbReference type="RefSeq" id="XP_067065162.1">
    <property type="nucleotide sequence ID" value="XM_067207988.1"/>
</dbReference>
<feature type="transmembrane region" description="Helical" evidence="1">
    <location>
        <begin position="259"/>
        <end position="282"/>
    </location>
</feature>
<keyword evidence="1" id="KW-0812">Transmembrane</keyword>
<dbReference type="GeneID" id="92361922"/>
<sequence>MAAKGTGAAMKARAAASRPTAREPLIVAAAFLNGMVAVSSVPMISAQAAYVSFPSGAHLAAYQLCFLVPQLLTTLVAEELTLHVSACALLFATLLCSTGSTAIVALSLSRRALPLFFASCFLNGLFRHDKTLFAVTANALHMPSTGVGVASQYGMMTGMLLSGIAGDLMSNAVHHMCLFVGLEAAAVALVLARFLLGSRTVVVTARVSQEYARWLPSLARAPAVVYRALALLIAVLLAASVNQVMYPIVGPVYGLSYSFIGAHLCFNLVLQMILLPRVVEVAKGMARSWRPNTLLVGSAEEKLMIATGTLLLAGCSGVPYAADHGPIVFYLSSLLLVDLPAGVLTALAVSAVQDAFGKASGDAPKVTRLVRHITQVVKMFAAPLRICTSERLTGCKYPVQCISVPLMTYALVYARTRSAASAAAGLVATLLLLTSTISSFEGEL</sequence>
<feature type="transmembrane region" description="Helical" evidence="1">
    <location>
        <begin position="217"/>
        <end position="239"/>
    </location>
</feature>
<evidence type="ECO:0000313" key="2">
    <source>
        <dbReference type="EMBL" id="KAG5485425.1"/>
    </source>
</evidence>
<feature type="transmembrane region" description="Helical" evidence="1">
    <location>
        <begin position="173"/>
        <end position="196"/>
    </location>
</feature>
<proteinExistence type="predicted"/>
<gene>
    <name evidence="2" type="ORF">LSCM4_06063</name>
</gene>
<dbReference type="EMBL" id="JAFHLR010000011">
    <property type="protein sequence ID" value="KAG5485425.1"/>
    <property type="molecule type" value="Genomic_DNA"/>
</dbReference>
<comment type="caution">
    <text evidence="2">The sequence shown here is derived from an EMBL/GenBank/DDBJ whole genome shotgun (WGS) entry which is preliminary data.</text>
</comment>
<protein>
    <submittedName>
        <fullName evidence="2">Uncharacterized protein</fullName>
    </submittedName>
</protein>
<evidence type="ECO:0000256" key="1">
    <source>
        <dbReference type="SAM" id="Phobius"/>
    </source>
</evidence>
<keyword evidence="1" id="KW-0472">Membrane</keyword>
<keyword evidence="3" id="KW-1185">Reference proteome</keyword>
<reference evidence="3" key="2">
    <citation type="journal article" date="2021" name="Sci. Data">
        <title>Chromosome-scale genome sequencing, assembly and annotation of six genomes from subfamily Leishmaniinae.</title>
        <authorList>
            <person name="Almutairi H."/>
            <person name="Urbaniak M.D."/>
            <person name="Bates M.D."/>
            <person name="Jariyapan N."/>
            <person name="Kwakye-Nuako G."/>
            <person name="Thomaz Soccol V."/>
            <person name="Al-Salem W.S."/>
            <person name="Dillon R.J."/>
            <person name="Bates P.A."/>
            <person name="Gatherer D."/>
        </authorList>
    </citation>
    <scope>NUCLEOTIDE SEQUENCE [LARGE SCALE GENOMIC DNA]</scope>
</reference>
<reference evidence="3" key="1">
    <citation type="journal article" date="2021" name="Microbiol. Resour. Announc.">
        <title>LGAAP: Leishmaniinae Genome Assembly and Annotation Pipeline.</title>
        <authorList>
            <person name="Almutairi H."/>
            <person name="Urbaniak M.D."/>
            <person name="Bates M.D."/>
            <person name="Jariyapan N."/>
            <person name="Kwakye-Nuako G."/>
            <person name="Thomaz-Soccol V."/>
            <person name="Al-Salem W.S."/>
            <person name="Dillon R.J."/>
            <person name="Bates P.A."/>
            <person name="Gatherer D."/>
        </authorList>
    </citation>
    <scope>NUCLEOTIDE SEQUENCE [LARGE SCALE GENOMIC DNA]</scope>
</reference>
<feature type="transmembrane region" description="Helical" evidence="1">
    <location>
        <begin position="83"/>
        <end position="108"/>
    </location>
</feature>